<dbReference type="OrthoDB" id="2522283at2759"/>
<dbReference type="SUPFAM" id="SSF52047">
    <property type="entry name" value="RNI-like"/>
    <property type="match status" value="1"/>
</dbReference>
<dbReference type="InParanoid" id="A0A0H2S7C6"/>
<dbReference type="EMBL" id="KQ085883">
    <property type="protein sequence ID" value="KLO20127.1"/>
    <property type="molecule type" value="Genomic_DNA"/>
</dbReference>
<organism evidence="1 2">
    <name type="scientific">Schizopora paradoxa</name>
    <dbReference type="NCBI Taxonomy" id="27342"/>
    <lineage>
        <taxon>Eukaryota</taxon>
        <taxon>Fungi</taxon>
        <taxon>Dikarya</taxon>
        <taxon>Basidiomycota</taxon>
        <taxon>Agaricomycotina</taxon>
        <taxon>Agaricomycetes</taxon>
        <taxon>Hymenochaetales</taxon>
        <taxon>Schizoporaceae</taxon>
        <taxon>Schizopora</taxon>
    </lineage>
</organism>
<sequence length="474" mass="51530">MKNQARLLTTTPTTPSAKILPPHLPLDVIHRVLDLAYYDDNFEPDRKLLARCSLVCKDWSLPSQSLLFKHVQLRTQSAFESFSAAVNHDSEKGRHLANSIARLHVLLDFGNADALSISSFVAAVHLSSAMFELEVSIFGRGARREDDAWIVDAGADQTPSFDADILAMLCCGPQISALRVNNWSGNDQLALQLLCVWPTLSSVHLTGLAPAVRSPESPDETIAPFPCNLREAHLSFQSSPTLSFATWLLLNSSQSLRVLHLEREVSPDLSKFLISQHKSTLSSLTLHACTNPGLASLIQDCEELEELQFMDPHVSPLLLKKLPRALKHLAFAIDRNTLLHAAVDGLRAMKTLRRITIDVCPGGRVHPSMPGLKVACATNGITLSRTSSARAFHALVRGDPLPVTTFPRTKNVTNLKTMLAISRSKDFAAAAASPRSVASLNVESLAACGTLPPTVDLSMELKDSTKPASALVMV</sequence>
<evidence type="ECO:0008006" key="3">
    <source>
        <dbReference type="Google" id="ProtNLM"/>
    </source>
</evidence>
<dbReference type="STRING" id="27342.A0A0H2S7C6"/>
<evidence type="ECO:0000313" key="2">
    <source>
        <dbReference type="Proteomes" id="UP000053477"/>
    </source>
</evidence>
<keyword evidence="2" id="KW-1185">Reference proteome</keyword>
<accession>A0A0H2S7C6</accession>
<protein>
    <recommendedName>
        <fullName evidence="3">F-box domain-containing protein</fullName>
    </recommendedName>
</protein>
<dbReference type="Gene3D" id="3.80.10.10">
    <property type="entry name" value="Ribonuclease Inhibitor"/>
    <property type="match status" value="1"/>
</dbReference>
<reference evidence="1 2" key="1">
    <citation type="submission" date="2015-04" db="EMBL/GenBank/DDBJ databases">
        <title>Complete genome sequence of Schizopora paradoxa KUC8140, a cosmopolitan wood degrader in East Asia.</title>
        <authorList>
            <consortium name="DOE Joint Genome Institute"/>
            <person name="Min B."/>
            <person name="Park H."/>
            <person name="Jang Y."/>
            <person name="Kim J.-J."/>
            <person name="Kim K.H."/>
            <person name="Pangilinan J."/>
            <person name="Lipzen A."/>
            <person name="Riley R."/>
            <person name="Grigoriev I.V."/>
            <person name="Spatafora J.W."/>
            <person name="Choi I.-G."/>
        </authorList>
    </citation>
    <scope>NUCLEOTIDE SEQUENCE [LARGE SCALE GENOMIC DNA]</scope>
    <source>
        <strain evidence="1 2">KUC8140</strain>
    </source>
</reference>
<dbReference type="AlphaFoldDB" id="A0A0H2S7C6"/>
<dbReference type="Proteomes" id="UP000053477">
    <property type="component" value="Unassembled WGS sequence"/>
</dbReference>
<gene>
    <name evidence="1" type="ORF">SCHPADRAFT_912329</name>
</gene>
<dbReference type="InterPro" id="IPR032675">
    <property type="entry name" value="LRR_dom_sf"/>
</dbReference>
<name>A0A0H2S7C6_9AGAM</name>
<evidence type="ECO:0000313" key="1">
    <source>
        <dbReference type="EMBL" id="KLO20127.1"/>
    </source>
</evidence>
<proteinExistence type="predicted"/>